<proteinExistence type="predicted"/>
<dbReference type="CDD" id="cd04301">
    <property type="entry name" value="NAT_SF"/>
    <property type="match status" value="1"/>
</dbReference>
<dbReference type="PANTHER" id="PTHR43877:SF5">
    <property type="entry name" value="BLL8307 PROTEIN"/>
    <property type="match status" value="1"/>
</dbReference>
<evidence type="ECO:0000256" key="2">
    <source>
        <dbReference type="ARBA" id="ARBA00023315"/>
    </source>
</evidence>
<dbReference type="Gene3D" id="3.40.630.30">
    <property type="match status" value="1"/>
</dbReference>
<dbReference type="RefSeq" id="WP_197160119.1">
    <property type="nucleotide sequence ID" value="NZ_JADZGI010000001.1"/>
</dbReference>
<evidence type="ECO:0000313" key="4">
    <source>
        <dbReference type="EMBL" id="MBH0111644.1"/>
    </source>
</evidence>
<evidence type="ECO:0000259" key="3">
    <source>
        <dbReference type="PROSITE" id="PS51186"/>
    </source>
</evidence>
<dbReference type="AlphaFoldDB" id="A0A931H9X0"/>
<gene>
    <name evidence="4" type="ORF">I5E68_01600</name>
</gene>
<protein>
    <submittedName>
        <fullName evidence="4">GNAT family N-acetyltransferase</fullName>
    </submittedName>
</protein>
<accession>A0A931H9X0</accession>
<sequence length="153" mass="17057">MDLVIRPDDLTGEAILALLRYHLDEMHRHSPADSVHALPPERLRHPDVSFYSAWYGETLAGCGALREVEPGHGEIKTMRVAPATLRKGVGRAILRHLLEEARSRGFSRVSLETGSTAPFHPAHALYRAHAFVECAPFADYVLDDFSICMTLEL</sequence>
<dbReference type="SUPFAM" id="SSF55729">
    <property type="entry name" value="Acyl-CoA N-acyltransferases (Nat)"/>
    <property type="match status" value="1"/>
</dbReference>
<keyword evidence="2" id="KW-0012">Acyltransferase</keyword>
<organism evidence="4 5">
    <name type="scientific">Novosphingobium aureum</name>
    <dbReference type="NCBI Taxonomy" id="2792964"/>
    <lineage>
        <taxon>Bacteria</taxon>
        <taxon>Pseudomonadati</taxon>
        <taxon>Pseudomonadota</taxon>
        <taxon>Alphaproteobacteria</taxon>
        <taxon>Sphingomonadales</taxon>
        <taxon>Sphingomonadaceae</taxon>
        <taxon>Novosphingobium</taxon>
    </lineage>
</organism>
<keyword evidence="5" id="KW-1185">Reference proteome</keyword>
<dbReference type="PROSITE" id="PS51186">
    <property type="entry name" value="GNAT"/>
    <property type="match status" value="1"/>
</dbReference>
<evidence type="ECO:0000313" key="5">
    <source>
        <dbReference type="Proteomes" id="UP000617634"/>
    </source>
</evidence>
<dbReference type="InterPro" id="IPR016181">
    <property type="entry name" value="Acyl_CoA_acyltransferase"/>
</dbReference>
<dbReference type="Pfam" id="PF00583">
    <property type="entry name" value="Acetyltransf_1"/>
    <property type="match status" value="1"/>
</dbReference>
<dbReference type="InterPro" id="IPR050832">
    <property type="entry name" value="Bact_Acetyltransf"/>
</dbReference>
<dbReference type="InterPro" id="IPR000182">
    <property type="entry name" value="GNAT_dom"/>
</dbReference>
<name>A0A931H9X0_9SPHN</name>
<keyword evidence="1" id="KW-0808">Transferase</keyword>
<dbReference type="PANTHER" id="PTHR43877">
    <property type="entry name" value="AMINOALKYLPHOSPHONATE N-ACETYLTRANSFERASE-RELATED-RELATED"/>
    <property type="match status" value="1"/>
</dbReference>
<feature type="domain" description="N-acetyltransferase" evidence="3">
    <location>
        <begin position="3"/>
        <end position="153"/>
    </location>
</feature>
<dbReference type="EMBL" id="JADZGI010000001">
    <property type="protein sequence ID" value="MBH0111644.1"/>
    <property type="molecule type" value="Genomic_DNA"/>
</dbReference>
<comment type="caution">
    <text evidence="4">The sequence shown here is derived from an EMBL/GenBank/DDBJ whole genome shotgun (WGS) entry which is preliminary data.</text>
</comment>
<dbReference type="GO" id="GO:0016747">
    <property type="term" value="F:acyltransferase activity, transferring groups other than amino-acyl groups"/>
    <property type="evidence" value="ECO:0007669"/>
    <property type="project" value="InterPro"/>
</dbReference>
<reference evidence="4" key="1">
    <citation type="submission" date="2020-11" db="EMBL/GenBank/DDBJ databases">
        <title>Novosphingobium aureum sp. nov., a marine bacterium isolated from sediment of a salt flat.</title>
        <authorList>
            <person name="Yoo Y."/>
            <person name="Kim J.-J."/>
        </authorList>
    </citation>
    <scope>NUCLEOTIDE SEQUENCE</scope>
    <source>
        <strain evidence="4">YJ-S2-02</strain>
    </source>
</reference>
<evidence type="ECO:0000256" key="1">
    <source>
        <dbReference type="ARBA" id="ARBA00022679"/>
    </source>
</evidence>
<dbReference type="Proteomes" id="UP000617634">
    <property type="component" value="Unassembled WGS sequence"/>
</dbReference>